<keyword evidence="1" id="KW-0732">Signal</keyword>
<feature type="chain" id="PRO_5029724300" evidence="1">
    <location>
        <begin position="18"/>
        <end position="88"/>
    </location>
</feature>
<evidence type="ECO:0000313" key="2">
    <source>
        <dbReference type="EMBL" id="KAF6034457.1"/>
    </source>
</evidence>
<reference evidence="2" key="1">
    <citation type="submission" date="2020-06" db="EMBL/GenBank/DDBJ databases">
        <title>Draft genome of Bugula neritina, a colonial animal packing powerful symbionts and potential medicines.</title>
        <authorList>
            <person name="Rayko M."/>
        </authorList>
    </citation>
    <scope>NUCLEOTIDE SEQUENCE [LARGE SCALE GENOMIC DNA]</scope>
    <source>
        <strain evidence="2">Kwan_BN1</strain>
    </source>
</reference>
<proteinExistence type="predicted"/>
<accession>A0A7J7K875</accession>
<protein>
    <submittedName>
        <fullName evidence="2">Uncharacterized protein</fullName>
    </submittedName>
</protein>
<dbReference type="EMBL" id="VXIV02001067">
    <property type="protein sequence ID" value="KAF6034457.1"/>
    <property type="molecule type" value="Genomic_DNA"/>
</dbReference>
<gene>
    <name evidence="2" type="ORF">EB796_007233</name>
</gene>
<evidence type="ECO:0000256" key="1">
    <source>
        <dbReference type="SAM" id="SignalP"/>
    </source>
</evidence>
<name>A0A7J7K875_BUGNE</name>
<dbReference type="Proteomes" id="UP000593567">
    <property type="component" value="Unassembled WGS sequence"/>
</dbReference>
<feature type="signal peptide" evidence="1">
    <location>
        <begin position="1"/>
        <end position="17"/>
    </location>
</feature>
<sequence length="88" mass="9981">MLARVLILLVILAVAESCIQHTDCESCTRGSRRVRFKIISCRWCPFRSTCHTEGTTDHGCDDYEVALTSQCVNATQLVIRYLLKPHIL</sequence>
<keyword evidence="3" id="KW-1185">Reference proteome</keyword>
<dbReference type="AlphaFoldDB" id="A0A7J7K875"/>
<evidence type="ECO:0000313" key="3">
    <source>
        <dbReference type="Proteomes" id="UP000593567"/>
    </source>
</evidence>
<comment type="caution">
    <text evidence="2">The sequence shown here is derived from an EMBL/GenBank/DDBJ whole genome shotgun (WGS) entry which is preliminary data.</text>
</comment>
<organism evidence="2 3">
    <name type="scientific">Bugula neritina</name>
    <name type="common">Brown bryozoan</name>
    <name type="synonym">Sertularia neritina</name>
    <dbReference type="NCBI Taxonomy" id="10212"/>
    <lineage>
        <taxon>Eukaryota</taxon>
        <taxon>Metazoa</taxon>
        <taxon>Spiralia</taxon>
        <taxon>Lophotrochozoa</taxon>
        <taxon>Bryozoa</taxon>
        <taxon>Gymnolaemata</taxon>
        <taxon>Cheilostomatida</taxon>
        <taxon>Flustrina</taxon>
        <taxon>Buguloidea</taxon>
        <taxon>Bugulidae</taxon>
        <taxon>Bugula</taxon>
    </lineage>
</organism>